<name>A0A8X6TFC2_NEPPI</name>
<sequence>MDEDTRILVALCLRVNHCHLHTPSMGVEALRLKAMSEDLAEAEETEDYSVFENKTGLAEDMKFLASMPELCDVTFLVGDTREPVCAVKAVLAARMFHKILYGQQQQTPSKETLGKKRESTKETKLKMFLKRSSEPILNVQLAQMPAGGHQTLIVEEFEPDVFRQLIEYIHTGCVTLQARTLLGLMNAADYYGLDELRKQCMGFVQACINVDTVCALLASAEKYIQYKCTKSLVQKVLEFVDSHGDDVLSLGSFALLPEHVVRLILSREELQADELTKFQAAAHWSRRFCDAEPGADLREVMSSFLECIEFYKIPAGVLMREIENVPVLTPYFDFFNCMENI</sequence>
<dbReference type="SMART" id="SM00225">
    <property type="entry name" value="BTB"/>
    <property type="match status" value="1"/>
</dbReference>
<dbReference type="Gene3D" id="3.30.710.10">
    <property type="entry name" value="Potassium Channel Kv1.1, Chain A"/>
    <property type="match status" value="1"/>
</dbReference>
<dbReference type="EMBL" id="BMAW01055846">
    <property type="protein sequence ID" value="GFT03079.1"/>
    <property type="molecule type" value="Genomic_DNA"/>
</dbReference>
<dbReference type="InterPro" id="IPR011705">
    <property type="entry name" value="BACK"/>
</dbReference>
<proteinExistence type="predicted"/>
<keyword evidence="3" id="KW-1185">Reference proteome</keyword>
<feature type="domain" description="BTB" evidence="1">
    <location>
        <begin position="71"/>
        <end position="178"/>
    </location>
</feature>
<dbReference type="InterPro" id="IPR051481">
    <property type="entry name" value="BTB-POZ/Galectin-3-binding"/>
</dbReference>
<comment type="caution">
    <text evidence="2">The sequence shown here is derived from an EMBL/GenBank/DDBJ whole genome shotgun (WGS) entry which is preliminary data.</text>
</comment>
<dbReference type="Pfam" id="PF07707">
    <property type="entry name" value="BACK"/>
    <property type="match status" value="1"/>
</dbReference>
<dbReference type="Gene3D" id="1.25.40.420">
    <property type="match status" value="1"/>
</dbReference>
<protein>
    <submittedName>
        <fullName evidence="2">Serine-enriched protein</fullName>
    </submittedName>
</protein>
<dbReference type="InterPro" id="IPR011333">
    <property type="entry name" value="SKP1/BTB/POZ_sf"/>
</dbReference>
<organism evidence="2 3">
    <name type="scientific">Nephila pilipes</name>
    <name type="common">Giant wood spider</name>
    <name type="synonym">Nephila maculata</name>
    <dbReference type="NCBI Taxonomy" id="299642"/>
    <lineage>
        <taxon>Eukaryota</taxon>
        <taxon>Metazoa</taxon>
        <taxon>Ecdysozoa</taxon>
        <taxon>Arthropoda</taxon>
        <taxon>Chelicerata</taxon>
        <taxon>Arachnida</taxon>
        <taxon>Araneae</taxon>
        <taxon>Araneomorphae</taxon>
        <taxon>Entelegynae</taxon>
        <taxon>Araneoidea</taxon>
        <taxon>Nephilidae</taxon>
        <taxon>Nephila</taxon>
    </lineage>
</organism>
<dbReference type="AlphaFoldDB" id="A0A8X6TFC2"/>
<dbReference type="PANTHER" id="PTHR24410:SF46">
    <property type="entry name" value="SERINE-ENRICHED PROTEIN"/>
    <property type="match status" value="1"/>
</dbReference>
<dbReference type="InterPro" id="IPR000210">
    <property type="entry name" value="BTB/POZ_dom"/>
</dbReference>
<dbReference type="SUPFAM" id="SSF54695">
    <property type="entry name" value="POZ domain"/>
    <property type="match status" value="1"/>
</dbReference>
<dbReference type="PROSITE" id="PS50097">
    <property type="entry name" value="BTB"/>
    <property type="match status" value="1"/>
</dbReference>
<dbReference type="Pfam" id="PF00651">
    <property type="entry name" value="BTB"/>
    <property type="match status" value="1"/>
</dbReference>
<accession>A0A8X6TFC2</accession>
<evidence type="ECO:0000313" key="2">
    <source>
        <dbReference type="EMBL" id="GFT03079.1"/>
    </source>
</evidence>
<dbReference type="OrthoDB" id="6359816at2759"/>
<dbReference type="PANTHER" id="PTHR24410">
    <property type="entry name" value="HL07962P-RELATED"/>
    <property type="match status" value="1"/>
</dbReference>
<evidence type="ECO:0000313" key="3">
    <source>
        <dbReference type="Proteomes" id="UP000887013"/>
    </source>
</evidence>
<dbReference type="Proteomes" id="UP000887013">
    <property type="component" value="Unassembled WGS sequence"/>
</dbReference>
<gene>
    <name evidence="2" type="primary">gprs</name>
    <name evidence="2" type="ORF">NPIL_374291</name>
</gene>
<dbReference type="CDD" id="cd18507">
    <property type="entry name" value="BACK_GPRS_like"/>
    <property type="match status" value="1"/>
</dbReference>
<dbReference type="SMART" id="SM00875">
    <property type="entry name" value="BACK"/>
    <property type="match status" value="1"/>
</dbReference>
<evidence type="ECO:0000259" key="1">
    <source>
        <dbReference type="PROSITE" id="PS50097"/>
    </source>
</evidence>
<reference evidence="2" key="1">
    <citation type="submission" date="2020-08" db="EMBL/GenBank/DDBJ databases">
        <title>Multicomponent nature underlies the extraordinary mechanical properties of spider dragline silk.</title>
        <authorList>
            <person name="Kono N."/>
            <person name="Nakamura H."/>
            <person name="Mori M."/>
            <person name="Yoshida Y."/>
            <person name="Ohtoshi R."/>
            <person name="Malay A.D."/>
            <person name="Moran D.A.P."/>
            <person name="Tomita M."/>
            <person name="Numata K."/>
            <person name="Arakawa K."/>
        </authorList>
    </citation>
    <scope>NUCLEOTIDE SEQUENCE</scope>
</reference>